<dbReference type="Proteomes" id="UP000003244">
    <property type="component" value="Unassembled WGS sequence"/>
</dbReference>
<dbReference type="InterPro" id="IPR001478">
    <property type="entry name" value="PDZ"/>
</dbReference>
<dbReference type="GO" id="GO:0004252">
    <property type="term" value="F:serine-type endopeptidase activity"/>
    <property type="evidence" value="ECO:0007669"/>
    <property type="project" value="InterPro"/>
</dbReference>
<dbReference type="SUPFAM" id="SSF50494">
    <property type="entry name" value="Trypsin-like serine proteases"/>
    <property type="match status" value="1"/>
</dbReference>
<feature type="signal peptide" evidence="3">
    <location>
        <begin position="1"/>
        <end position="23"/>
    </location>
</feature>
<evidence type="ECO:0000256" key="3">
    <source>
        <dbReference type="SAM" id="SignalP"/>
    </source>
</evidence>
<keyword evidence="1" id="KW-0645">Protease</keyword>
<dbReference type="RefSeq" id="WP_007789752.1">
    <property type="nucleotide sequence ID" value="NZ_ADGQ01000056.1"/>
</dbReference>
<dbReference type="AlphaFoldDB" id="E0E3C8"/>
<dbReference type="InterPro" id="IPR001940">
    <property type="entry name" value="Peptidase_S1C"/>
</dbReference>
<dbReference type="InterPro" id="IPR036034">
    <property type="entry name" value="PDZ_sf"/>
</dbReference>
<dbReference type="InterPro" id="IPR051201">
    <property type="entry name" value="Chloro_Bact_Ser_Proteases"/>
</dbReference>
<comment type="caution">
    <text evidence="5">The sequence shown here is derived from an EMBL/GenBank/DDBJ whole genome shotgun (WGS) entry which is preliminary data.</text>
</comment>
<accession>E0E3C8</accession>
<dbReference type="PROSITE" id="PS50106">
    <property type="entry name" value="PDZ"/>
    <property type="match status" value="1"/>
</dbReference>
<dbReference type="Gene3D" id="2.30.42.10">
    <property type="match status" value="1"/>
</dbReference>
<dbReference type="EMBL" id="ADGQ01000056">
    <property type="protein sequence ID" value="EFM64645.1"/>
    <property type="molecule type" value="Genomic_DNA"/>
</dbReference>
<dbReference type="InterPro" id="IPR009003">
    <property type="entry name" value="Peptidase_S1_PA"/>
</dbReference>
<dbReference type="GO" id="GO:0006508">
    <property type="term" value="P:proteolysis"/>
    <property type="evidence" value="ECO:0007669"/>
    <property type="project" value="UniProtKB-KW"/>
</dbReference>
<gene>
    <name evidence="5" type="ORF">HMPREF0634_1542</name>
</gene>
<name>E0E3C8_9FIRM</name>
<dbReference type="Pfam" id="PF13365">
    <property type="entry name" value="Trypsin_2"/>
    <property type="match status" value="1"/>
</dbReference>
<evidence type="ECO:0000256" key="1">
    <source>
        <dbReference type="ARBA" id="ARBA00022670"/>
    </source>
</evidence>
<keyword evidence="2" id="KW-0378">Hydrolase</keyword>
<dbReference type="OrthoDB" id="9758917at2"/>
<dbReference type="Gene3D" id="2.40.10.120">
    <property type="match status" value="1"/>
</dbReference>
<sequence length="360" mass="37801">MKFKTLILIIVVAMVSSFGGAFATLKFSQNNTFKNQPTKATNTTQIISDGSNKSQNVYQAVAQKASPSVVGIITEAPSSSDLFGEGERTTKSSGTGFVVDKRGYILTNSHVVSDGRTKTVKVLFNDGTTTTGTVVWNDQNLDLAVVKVNKSNLVPAELGDSDQVTVGDIAIAIGNPLGTDFRNSVTQGIISGLNRDVSTQSSNMSGLLQTDASINSGNSGGPLLNQDGQVIGINTAKANADNLGFSIPINTAKAIVEKIVEGKNYTRPTLGISGMDVKTYTAYTGQSPDVNNGIIVRSVSSGSVADKAGLKAGDIITKIGDSEIKTMNDLSKKLYSYSSGSKDTITVYRDGKATDLKISF</sequence>
<feature type="chain" id="PRO_5003133918" evidence="3">
    <location>
        <begin position="24"/>
        <end position="360"/>
    </location>
</feature>
<evidence type="ECO:0000256" key="2">
    <source>
        <dbReference type="ARBA" id="ARBA00022801"/>
    </source>
</evidence>
<dbReference type="SUPFAM" id="SSF50156">
    <property type="entry name" value="PDZ domain-like"/>
    <property type="match status" value="1"/>
</dbReference>
<proteinExistence type="predicted"/>
<dbReference type="STRING" id="596315.HMPREF0634_1542"/>
<dbReference type="Pfam" id="PF13180">
    <property type="entry name" value="PDZ_2"/>
    <property type="match status" value="1"/>
</dbReference>
<keyword evidence="3" id="KW-0732">Signal</keyword>
<dbReference type="PANTHER" id="PTHR43343:SF3">
    <property type="entry name" value="PROTEASE DO-LIKE 8, CHLOROPLASTIC"/>
    <property type="match status" value="1"/>
</dbReference>
<dbReference type="SMART" id="SM00228">
    <property type="entry name" value="PDZ"/>
    <property type="match status" value="1"/>
</dbReference>
<evidence type="ECO:0000313" key="6">
    <source>
        <dbReference type="Proteomes" id="UP000003244"/>
    </source>
</evidence>
<dbReference type="GeneID" id="84800767"/>
<dbReference type="PANTHER" id="PTHR43343">
    <property type="entry name" value="PEPTIDASE S12"/>
    <property type="match status" value="1"/>
</dbReference>
<organism evidence="5 6">
    <name type="scientific">Peptostreptococcus stomatis DSM 17678</name>
    <dbReference type="NCBI Taxonomy" id="596315"/>
    <lineage>
        <taxon>Bacteria</taxon>
        <taxon>Bacillati</taxon>
        <taxon>Bacillota</taxon>
        <taxon>Clostridia</taxon>
        <taxon>Peptostreptococcales</taxon>
        <taxon>Peptostreptococcaceae</taxon>
        <taxon>Peptostreptococcus</taxon>
    </lineage>
</organism>
<reference evidence="5 6" key="1">
    <citation type="submission" date="2010-08" db="EMBL/GenBank/DDBJ databases">
        <authorList>
            <person name="Harkins D.M."/>
            <person name="Madupu R."/>
            <person name="Durkin A.S."/>
            <person name="Torralba M."/>
            <person name="Methe B."/>
            <person name="Sutton G.G."/>
            <person name="Nelson K.E."/>
        </authorList>
    </citation>
    <scope>NUCLEOTIDE SEQUENCE [LARGE SCALE GENOMIC DNA]</scope>
    <source>
        <strain evidence="5 6">DSM 17678</strain>
    </source>
</reference>
<keyword evidence="6" id="KW-1185">Reference proteome</keyword>
<feature type="domain" description="PDZ" evidence="4">
    <location>
        <begin position="253"/>
        <end position="351"/>
    </location>
</feature>
<evidence type="ECO:0000313" key="5">
    <source>
        <dbReference type="EMBL" id="EFM64645.1"/>
    </source>
</evidence>
<dbReference type="eggNOG" id="COG0265">
    <property type="taxonomic scope" value="Bacteria"/>
</dbReference>
<protein>
    <submittedName>
        <fullName evidence="5">Trypsin</fullName>
    </submittedName>
</protein>
<dbReference type="PRINTS" id="PR00834">
    <property type="entry name" value="PROTEASES2C"/>
</dbReference>
<evidence type="ECO:0000259" key="4">
    <source>
        <dbReference type="PROSITE" id="PS50106"/>
    </source>
</evidence>